<feature type="region of interest" description="Disordered" evidence="5">
    <location>
        <begin position="227"/>
        <end position="260"/>
    </location>
</feature>
<evidence type="ECO:0000256" key="5">
    <source>
        <dbReference type="SAM" id="MobiDB-lite"/>
    </source>
</evidence>
<organism evidence="7 8">
    <name type="scientific">Tomitella fengzijianii</name>
    <dbReference type="NCBI Taxonomy" id="2597660"/>
    <lineage>
        <taxon>Bacteria</taxon>
        <taxon>Bacillati</taxon>
        <taxon>Actinomycetota</taxon>
        <taxon>Actinomycetes</taxon>
        <taxon>Mycobacteriales</taxon>
        <taxon>Tomitella</taxon>
    </lineage>
</organism>
<feature type="compositionally biased region" description="Acidic residues" evidence="5">
    <location>
        <begin position="232"/>
        <end position="249"/>
    </location>
</feature>
<keyword evidence="4" id="KW-0175">Coiled coil</keyword>
<comment type="subunit">
    <text evidence="2">Heterodimer of SbcC and SbcD.</text>
</comment>
<comment type="similarity">
    <text evidence="1">Belongs to the SMC family. SbcC subfamily.</text>
</comment>
<dbReference type="PANTHER" id="PTHR32114">
    <property type="entry name" value="ABC TRANSPORTER ABCH.3"/>
    <property type="match status" value="1"/>
</dbReference>
<keyword evidence="8" id="KW-1185">Reference proteome</keyword>
<dbReference type="RefSeq" id="WP_143907582.1">
    <property type="nucleotide sequence ID" value="NZ_CP041765.1"/>
</dbReference>
<dbReference type="OrthoDB" id="9795626at2"/>
<dbReference type="PANTHER" id="PTHR32114:SF2">
    <property type="entry name" value="ABC TRANSPORTER ABCH.3"/>
    <property type="match status" value="1"/>
</dbReference>
<feature type="domain" description="Rad50/SbcC-type AAA" evidence="6">
    <location>
        <begin position="5"/>
        <end position="181"/>
    </location>
</feature>
<dbReference type="Gene3D" id="3.40.50.300">
    <property type="entry name" value="P-loop containing nucleotide triphosphate hydrolases"/>
    <property type="match status" value="2"/>
</dbReference>
<dbReference type="KEGG" id="toy:FO059_07205"/>
<evidence type="ECO:0000256" key="1">
    <source>
        <dbReference type="ARBA" id="ARBA00006930"/>
    </source>
</evidence>
<evidence type="ECO:0000313" key="8">
    <source>
        <dbReference type="Proteomes" id="UP000317344"/>
    </source>
</evidence>
<accession>A0A516X3D6</accession>
<evidence type="ECO:0000256" key="2">
    <source>
        <dbReference type="ARBA" id="ARBA00011322"/>
    </source>
</evidence>
<dbReference type="InterPro" id="IPR027417">
    <property type="entry name" value="P-loop_NTPase"/>
</dbReference>
<feature type="coiled-coil region" evidence="4">
    <location>
        <begin position="396"/>
        <end position="450"/>
    </location>
</feature>
<dbReference type="SUPFAM" id="SSF52540">
    <property type="entry name" value="P-loop containing nucleoside triphosphate hydrolases"/>
    <property type="match status" value="1"/>
</dbReference>
<sequence>MRLHSLEMTGFGPFADTQCVDFDSLGADGLFLLHGQTGAGKTTVLDAVAFALYGTVPGARQDGRRLRSDHAAPGLSTEVVLQATIGGRHLRIRRSPEYMRPKKRGEGTTKENAKATLEWLDGSGENLSRIDEIGRVVAALLGMSAEQFFQVVLLPQGEFAKFLKAETNTRASLLERLFDTARFSDVEHWFAERRREASAAFEYGRQAVAVAVDGLTTAAGELVEAIPQPAAEEADVSDDDGGNGVEADESSAVTREEHPVAWAESLRETAAREAAREAARTADELHSRRAVAVEARSLADRQRERANAQRRRADACAAVEVFDQGREARTRAAAELDAARRAEQAGWAERSRVEAESDRVAAVARRDSLSAGFAAHGSDSAEILDAATAENGDIDSAALESRVRRLDDELVRLDAAAEDEDELARLVSEQSELAERIDRAESKLRGVSERAEALPEAIKRAREDREQASQAATVLPAQSAALDAAKSIEAAALAIPGTQADREDRAVAVTEARSRYNGARERALDLRERRLNGMAAELAGELRDGEPCSVCGAETHPRPATAADGPVTQQDEDSATREVDALATRLDEVRRLLQDADTELAVQVQKANGVDADEAARCREAAGEAHSECARLADGLAAATDLLESLEKQRDGMQAELEHTQQKKNELDTRATGLRARIDGIQIRLQSAVGQYSGVRERAAQVRGIRTRAEELRISVVETDAAASALSKAEKIVADAAHAAGFDSVDVALAAVRPASRCAEIEAELAAAQEAVASARSVLAEPDIVAVAGLPPADVESAAAASADADSRLEAAVRAQDQARTRLTTVTEQAERVGKSVAALDPLREEHEWLSALADVMKGDGENSRRMSLRSYVLAARLEEVAMVASQRLRVMSGGRYEFVHTEATVKRERRGGLGLDILDANTGAVRPTSTLSGGETFMASLSLALGLADVVSEESGGIHLETLFIDEGFGTLDAETLDVVMGVLDELRDGGRAVGIVSHVAEMRHRIPSRLHVIKGEAGSSLQASSTRAG</sequence>
<proteinExistence type="inferred from homology"/>
<dbReference type="EMBL" id="CP041765">
    <property type="protein sequence ID" value="QDQ97161.1"/>
    <property type="molecule type" value="Genomic_DNA"/>
</dbReference>
<dbReference type="AlphaFoldDB" id="A0A516X3D6"/>
<protein>
    <recommendedName>
        <fullName evidence="3">Nuclease SbcCD subunit C</fullName>
    </recommendedName>
</protein>
<evidence type="ECO:0000256" key="3">
    <source>
        <dbReference type="ARBA" id="ARBA00013368"/>
    </source>
</evidence>
<dbReference type="GO" id="GO:0006302">
    <property type="term" value="P:double-strand break repair"/>
    <property type="evidence" value="ECO:0007669"/>
    <property type="project" value="InterPro"/>
</dbReference>
<evidence type="ECO:0000256" key="4">
    <source>
        <dbReference type="SAM" id="Coils"/>
    </source>
</evidence>
<dbReference type="Proteomes" id="UP000317344">
    <property type="component" value="Chromosome"/>
</dbReference>
<feature type="coiled-coil region" evidence="4">
    <location>
        <begin position="629"/>
        <end position="677"/>
    </location>
</feature>
<evidence type="ECO:0000259" key="6">
    <source>
        <dbReference type="Pfam" id="PF13476"/>
    </source>
</evidence>
<dbReference type="Pfam" id="PF13558">
    <property type="entry name" value="SbcC_Walker_B"/>
    <property type="match status" value="1"/>
</dbReference>
<dbReference type="InterPro" id="IPR038729">
    <property type="entry name" value="Rad50/SbcC_AAA"/>
</dbReference>
<reference evidence="7 8" key="2">
    <citation type="submission" date="2019-07" db="EMBL/GenBank/DDBJ databases">
        <authorList>
            <person name="Huang Y."/>
        </authorList>
    </citation>
    <scope>NUCLEOTIDE SEQUENCE [LARGE SCALE GENOMIC DNA]</scope>
    <source>
        <strain evidence="7 8">HY188</strain>
    </source>
</reference>
<gene>
    <name evidence="7" type="ORF">FO059_07205</name>
</gene>
<evidence type="ECO:0000313" key="7">
    <source>
        <dbReference type="EMBL" id="QDQ97161.1"/>
    </source>
</evidence>
<reference evidence="7 8" key="1">
    <citation type="submission" date="2019-07" db="EMBL/GenBank/DDBJ databases">
        <title>Tomitella cavernea sp. nov., an actinomycete isolated from soil.</title>
        <authorList>
            <person name="Cheng J."/>
        </authorList>
    </citation>
    <scope>NUCLEOTIDE SEQUENCE [LARGE SCALE GENOMIC DNA]</scope>
    <source>
        <strain evidence="7 8">HY188</strain>
    </source>
</reference>
<name>A0A516X3D6_9ACTN</name>
<dbReference type="GO" id="GO:0016887">
    <property type="term" value="F:ATP hydrolysis activity"/>
    <property type="evidence" value="ECO:0007669"/>
    <property type="project" value="InterPro"/>
</dbReference>
<dbReference type="Pfam" id="PF13476">
    <property type="entry name" value="AAA_23"/>
    <property type="match status" value="1"/>
</dbReference>